<name>A0ABV0NN27_9TELE</name>
<evidence type="ECO:0000313" key="1">
    <source>
        <dbReference type="EMBL" id="MEQ2172807.1"/>
    </source>
</evidence>
<accession>A0ABV0NN27</accession>
<gene>
    <name evidence="1" type="ORF">GOODEAATRI_025181</name>
</gene>
<dbReference type="Proteomes" id="UP001476798">
    <property type="component" value="Unassembled WGS sequence"/>
</dbReference>
<reference evidence="1 2" key="1">
    <citation type="submission" date="2021-06" db="EMBL/GenBank/DDBJ databases">
        <authorList>
            <person name="Palmer J.M."/>
        </authorList>
    </citation>
    <scope>NUCLEOTIDE SEQUENCE [LARGE SCALE GENOMIC DNA]</scope>
    <source>
        <strain evidence="1 2">GA_2019</strain>
        <tissue evidence="1">Muscle</tissue>
    </source>
</reference>
<proteinExistence type="predicted"/>
<protein>
    <submittedName>
        <fullName evidence="1">Uncharacterized protein</fullName>
    </submittedName>
</protein>
<dbReference type="EMBL" id="JAHRIO010042905">
    <property type="protein sequence ID" value="MEQ2172807.1"/>
    <property type="molecule type" value="Genomic_DNA"/>
</dbReference>
<comment type="caution">
    <text evidence="1">The sequence shown here is derived from an EMBL/GenBank/DDBJ whole genome shotgun (WGS) entry which is preliminary data.</text>
</comment>
<keyword evidence="2" id="KW-1185">Reference proteome</keyword>
<feature type="non-terminal residue" evidence="1">
    <location>
        <position position="1"/>
    </location>
</feature>
<organism evidence="1 2">
    <name type="scientific">Goodea atripinnis</name>
    <dbReference type="NCBI Taxonomy" id="208336"/>
    <lineage>
        <taxon>Eukaryota</taxon>
        <taxon>Metazoa</taxon>
        <taxon>Chordata</taxon>
        <taxon>Craniata</taxon>
        <taxon>Vertebrata</taxon>
        <taxon>Euteleostomi</taxon>
        <taxon>Actinopterygii</taxon>
        <taxon>Neopterygii</taxon>
        <taxon>Teleostei</taxon>
        <taxon>Neoteleostei</taxon>
        <taxon>Acanthomorphata</taxon>
        <taxon>Ovalentaria</taxon>
        <taxon>Atherinomorphae</taxon>
        <taxon>Cyprinodontiformes</taxon>
        <taxon>Goodeidae</taxon>
        <taxon>Goodea</taxon>
    </lineage>
</organism>
<evidence type="ECO:0000313" key="2">
    <source>
        <dbReference type="Proteomes" id="UP001476798"/>
    </source>
</evidence>
<sequence>LVRELLHEGQALSIGVSAESGHGGQWLARIRQLIKEGSVPDVSLVPVGISYDSVTNVKVHACKHTLAGTQLIGPICNRYALKSNTEDLVSQAVRGRNVRQRYCRRRQMLVFSYQQEASYSSLVCFACYQTDLV</sequence>